<dbReference type="Gene3D" id="3.90.550.10">
    <property type="entry name" value="Spore Coat Polysaccharide Biosynthesis Protein SpsA, Chain A"/>
    <property type="match status" value="1"/>
</dbReference>
<keyword evidence="3" id="KW-0808">Transferase</keyword>
<dbReference type="EMBL" id="FNKD01000001">
    <property type="protein sequence ID" value="SDQ15272.1"/>
    <property type="molecule type" value="Genomic_DNA"/>
</dbReference>
<dbReference type="RefSeq" id="WP_092491546.1">
    <property type="nucleotide sequence ID" value="NZ_FNKD01000001.1"/>
</dbReference>
<dbReference type="SUPFAM" id="SSF53448">
    <property type="entry name" value="Nucleotide-diphospho-sugar transferases"/>
    <property type="match status" value="1"/>
</dbReference>
<dbReference type="InterPro" id="IPR001173">
    <property type="entry name" value="Glyco_trans_2-like"/>
</dbReference>
<dbReference type="Pfam" id="PF00535">
    <property type="entry name" value="Glycos_transf_2"/>
    <property type="match status" value="1"/>
</dbReference>
<dbReference type="PANTHER" id="PTHR22916:SF3">
    <property type="entry name" value="UDP-GLCNAC:BETAGAL BETA-1,3-N-ACETYLGLUCOSAMINYLTRANSFERASE-LIKE PROTEIN 1"/>
    <property type="match status" value="1"/>
</dbReference>
<name>A0A1H0YJ94_9BACI</name>
<evidence type="ECO:0000313" key="3">
    <source>
        <dbReference type="EMBL" id="SDQ15272.1"/>
    </source>
</evidence>
<evidence type="ECO:0000256" key="1">
    <source>
        <dbReference type="ARBA" id="ARBA00006739"/>
    </source>
</evidence>
<comment type="similarity">
    <text evidence="1">Belongs to the glycosyltransferase 2 family.</text>
</comment>
<gene>
    <name evidence="3" type="ORF">SAMN05216231_0687</name>
</gene>
<evidence type="ECO:0000313" key="4">
    <source>
        <dbReference type="Proteomes" id="UP000199444"/>
    </source>
</evidence>
<feature type="domain" description="Glycosyltransferase 2-like" evidence="2">
    <location>
        <begin position="7"/>
        <end position="135"/>
    </location>
</feature>
<dbReference type="GO" id="GO:0016758">
    <property type="term" value="F:hexosyltransferase activity"/>
    <property type="evidence" value="ECO:0007669"/>
    <property type="project" value="UniProtKB-ARBA"/>
</dbReference>
<dbReference type="AlphaFoldDB" id="A0A1H0YJ94"/>
<proteinExistence type="inferred from homology"/>
<accession>A0A1H0YJ94</accession>
<organism evidence="3 4">
    <name type="scientific">Virgibacillus salinus</name>
    <dbReference type="NCBI Taxonomy" id="553311"/>
    <lineage>
        <taxon>Bacteria</taxon>
        <taxon>Bacillati</taxon>
        <taxon>Bacillota</taxon>
        <taxon>Bacilli</taxon>
        <taxon>Bacillales</taxon>
        <taxon>Bacillaceae</taxon>
        <taxon>Virgibacillus</taxon>
    </lineage>
</organism>
<protein>
    <submittedName>
        <fullName evidence="3">Glycosyl transferase family 2</fullName>
    </submittedName>
</protein>
<dbReference type="InterPro" id="IPR029044">
    <property type="entry name" value="Nucleotide-diphossugar_trans"/>
</dbReference>
<reference evidence="3 4" key="1">
    <citation type="submission" date="2016-10" db="EMBL/GenBank/DDBJ databases">
        <authorList>
            <person name="de Groot N.N."/>
        </authorList>
    </citation>
    <scope>NUCLEOTIDE SEQUENCE [LARGE SCALE GENOMIC DNA]</scope>
    <source>
        <strain evidence="3 4">CGMCC 1.10449</strain>
    </source>
</reference>
<evidence type="ECO:0000259" key="2">
    <source>
        <dbReference type="Pfam" id="PF00535"/>
    </source>
</evidence>
<keyword evidence="4" id="KW-1185">Reference proteome</keyword>
<dbReference type="Proteomes" id="UP000199444">
    <property type="component" value="Unassembled WGS sequence"/>
</dbReference>
<dbReference type="STRING" id="553311.SAMN05216231_0687"/>
<sequence>MDQPLVTVFIPLYNCEEYISEALESVINQTYSNIEVVIVDDGSTDNSVNIVNSYTDPRIRLIKNEINRGIPYTRNLGLEKSQGKYMAIMDSDDIAYLTRIEKQVNYMENNSNIDGIGTYYEIFGGRFKKVMRPKNITSEEIKAGLLFLNRIANPTSFLRLETINKYELRYNPEYFVAQDYDMWIQLSKVGELSILPEVLLKYRTGHTNVTKKSKSSKIIQRKKINDSIHRDILDFYNFDLTEVELRVFNEFFNDNYQSEISDSTLDHLPRLLTKMVEQNRHNKLFKEELFSEIIRDTVLVVLNRRKINLSRKLRVYNEVCKVKSVRSITRDLSYMVPKHIYNFLLL</sequence>
<dbReference type="PANTHER" id="PTHR22916">
    <property type="entry name" value="GLYCOSYLTRANSFERASE"/>
    <property type="match status" value="1"/>
</dbReference>